<evidence type="ECO:0000256" key="1">
    <source>
        <dbReference type="SAM" id="MobiDB-lite"/>
    </source>
</evidence>
<evidence type="ECO:0000259" key="2">
    <source>
        <dbReference type="SMART" id="SM00849"/>
    </source>
</evidence>
<dbReference type="SMART" id="SM00849">
    <property type="entry name" value="Lactamase_B"/>
    <property type="match status" value="1"/>
</dbReference>
<sequence>MGNLRLGRLHDGARSSSDVEPGMTSSLSILPPHISHLPGLTDYEDGISAIDADYLRPGLAAIHLIVKNGKAALVDTGTSSSVPGVLEVLQKKNLAPADVAYVFVTHIHLDHAGGAGEFMRHLPNAKLVVHPRGARHMADPARLVASAMTVYGEAEFKRMYGDIHPIDASRIIEAPDEFRLDFNGRPLLFLDTPGHARHHYCIFDEQSNSFFTGDTFGLSYREFDVDGMEFVFPTTTPVQFDPVAAHASLDRLMTYNPSYAFLTHYGRIAHLPRHANELHGLIDAHVSIARKLRDVPDSHAALVEELGELLLRRVVAHGCKLAEERIRGLLKLDVELNAQGLENWLDHSEGKG</sequence>
<dbReference type="Pfam" id="PF00753">
    <property type="entry name" value="Lactamase_B"/>
    <property type="match status" value="1"/>
</dbReference>
<dbReference type="CDD" id="cd07726">
    <property type="entry name" value="ST1585-like_MBL-fold"/>
    <property type="match status" value="1"/>
</dbReference>
<feature type="domain" description="Metallo-beta-lactamase" evidence="2">
    <location>
        <begin position="59"/>
        <end position="264"/>
    </location>
</feature>
<dbReference type="Proteomes" id="UP000183339">
    <property type="component" value="Unassembled WGS sequence"/>
</dbReference>
<organism evidence="3 4">
    <name type="scientific">Nitrosospira multiformis</name>
    <dbReference type="NCBI Taxonomy" id="1231"/>
    <lineage>
        <taxon>Bacteria</taxon>
        <taxon>Pseudomonadati</taxon>
        <taxon>Pseudomonadota</taxon>
        <taxon>Betaproteobacteria</taxon>
        <taxon>Nitrosomonadales</taxon>
        <taxon>Nitrosomonadaceae</taxon>
        <taxon>Nitrosospira</taxon>
    </lineage>
</organism>
<gene>
    <name evidence="3" type="ORF">SAMN05216412_101529</name>
</gene>
<dbReference type="PANTHER" id="PTHR42951">
    <property type="entry name" value="METALLO-BETA-LACTAMASE DOMAIN-CONTAINING"/>
    <property type="match status" value="1"/>
</dbReference>
<protein>
    <submittedName>
        <fullName evidence="3">Metallo-beta-lactamase superfamily protein</fullName>
    </submittedName>
</protein>
<dbReference type="InterPro" id="IPR001279">
    <property type="entry name" value="Metallo-B-lactamas"/>
</dbReference>
<feature type="compositionally biased region" description="Polar residues" evidence="1">
    <location>
        <begin position="14"/>
        <end position="25"/>
    </location>
</feature>
<dbReference type="PANTHER" id="PTHR42951:SF22">
    <property type="entry name" value="METALLO BETA-LACTAMASE SUPERFAMILY LIPOPROTEIN"/>
    <property type="match status" value="1"/>
</dbReference>
<evidence type="ECO:0000313" key="3">
    <source>
        <dbReference type="EMBL" id="SES77395.1"/>
    </source>
</evidence>
<dbReference type="EMBL" id="FOHI01000001">
    <property type="protein sequence ID" value="SES77395.1"/>
    <property type="molecule type" value="Genomic_DNA"/>
</dbReference>
<dbReference type="SUPFAM" id="SSF56281">
    <property type="entry name" value="Metallo-hydrolase/oxidoreductase"/>
    <property type="match status" value="1"/>
</dbReference>
<dbReference type="InterPro" id="IPR036866">
    <property type="entry name" value="RibonucZ/Hydroxyglut_hydro"/>
</dbReference>
<dbReference type="InterPro" id="IPR050855">
    <property type="entry name" value="NDM-1-like"/>
</dbReference>
<dbReference type="Gene3D" id="3.60.15.10">
    <property type="entry name" value="Ribonuclease Z/Hydroxyacylglutathione hydrolase-like"/>
    <property type="match status" value="1"/>
</dbReference>
<proteinExistence type="predicted"/>
<dbReference type="InterPro" id="IPR037482">
    <property type="entry name" value="ST1585_MBL-fold"/>
</dbReference>
<evidence type="ECO:0000313" key="4">
    <source>
        <dbReference type="Proteomes" id="UP000183339"/>
    </source>
</evidence>
<dbReference type="AlphaFoldDB" id="A0A1H9Z7B5"/>
<reference evidence="3 4" key="1">
    <citation type="submission" date="2016-10" db="EMBL/GenBank/DDBJ databases">
        <authorList>
            <person name="de Groot N.N."/>
        </authorList>
    </citation>
    <scope>NUCLEOTIDE SEQUENCE [LARGE SCALE GENOMIC DNA]</scope>
    <source>
        <strain evidence="3 4">Nl7</strain>
    </source>
</reference>
<accession>A0A1H9Z7B5</accession>
<feature type="region of interest" description="Disordered" evidence="1">
    <location>
        <begin position="1"/>
        <end position="25"/>
    </location>
</feature>
<name>A0A1H9Z7B5_9PROT</name>